<dbReference type="AlphaFoldDB" id="A0A512BE01"/>
<protein>
    <submittedName>
        <fullName evidence="1">Uncharacterized protein</fullName>
    </submittedName>
</protein>
<accession>A0A512BE01</accession>
<gene>
    <name evidence="1" type="ORF">SAE01_26920</name>
</gene>
<evidence type="ECO:0000313" key="1">
    <source>
        <dbReference type="EMBL" id="GEO10196.1"/>
    </source>
</evidence>
<proteinExistence type="predicted"/>
<dbReference type="EMBL" id="BJYT01000009">
    <property type="protein sequence ID" value="GEO10196.1"/>
    <property type="molecule type" value="Genomic_DNA"/>
</dbReference>
<comment type="caution">
    <text evidence="1">The sequence shown here is derived from an EMBL/GenBank/DDBJ whole genome shotgun (WGS) entry which is preliminary data.</text>
</comment>
<reference evidence="1 2" key="1">
    <citation type="submission" date="2019-07" db="EMBL/GenBank/DDBJ databases">
        <title>Whole genome shotgun sequence of Segetibacter aerophilus NBRC 106135.</title>
        <authorList>
            <person name="Hosoyama A."/>
            <person name="Uohara A."/>
            <person name="Ohji S."/>
            <person name="Ichikawa N."/>
        </authorList>
    </citation>
    <scope>NUCLEOTIDE SEQUENCE [LARGE SCALE GENOMIC DNA]</scope>
    <source>
        <strain evidence="1 2">NBRC 106135</strain>
    </source>
</reference>
<name>A0A512BE01_9BACT</name>
<keyword evidence="2" id="KW-1185">Reference proteome</keyword>
<dbReference type="Proteomes" id="UP000321513">
    <property type="component" value="Unassembled WGS sequence"/>
</dbReference>
<sequence>MSSSMEEKNYTGLIPPQETGVIIDSAASEEFESPREASAFFEIAKSRLLAVNKWHEVAGKASAEFQLVDKDGHEVNRTVEKGDYFKIDIPGPGSSAGDGYDWVQVEDVKEVSQTDVDSIGIRVRPSTSPLNEDKSIAHFYSEDSTSTFIVTRENNKVTATIYDRNTKPNTDSETIMDKVRHVATGIGAIFGGSKLQWKGLAKGLVEKE</sequence>
<organism evidence="1 2">
    <name type="scientific">Segetibacter aerophilus</name>
    <dbReference type="NCBI Taxonomy" id="670293"/>
    <lineage>
        <taxon>Bacteria</taxon>
        <taxon>Pseudomonadati</taxon>
        <taxon>Bacteroidota</taxon>
        <taxon>Chitinophagia</taxon>
        <taxon>Chitinophagales</taxon>
        <taxon>Chitinophagaceae</taxon>
        <taxon>Segetibacter</taxon>
    </lineage>
</organism>
<evidence type="ECO:0000313" key="2">
    <source>
        <dbReference type="Proteomes" id="UP000321513"/>
    </source>
</evidence>